<accession>A0A7M3MF78</accession>
<protein>
    <recommendedName>
        <fullName evidence="3">PAS domain-containing protein</fullName>
    </recommendedName>
</protein>
<dbReference type="AlphaFoldDB" id="A0A7M3MF78"/>
<dbReference type="Proteomes" id="UP000448292">
    <property type="component" value="Unassembled WGS sequence"/>
</dbReference>
<proteinExistence type="predicted"/>
<dbReference type="EMBL" id="QMIE01000006">
    <property type="protein sequence ID" value="TVM17669.1"/>
    <property type="molecule type" value="Genomic_DNA"/>
</dbReference>
<reference evidence="1 2" key="1">
    <citation type="submission" date="2018-06" db="EMBL/GenBank/DDBJ databases">
        <title>Complete genome of Desulfovibrio indonesiensis P37SLT.</title>
        <authorList>
            <person name="Crispim J.S."/>
            <person name="Vidigal P.M.P."/>
            <person name="Silva L.C.F."/>
            <person name="Laguardia C.N."/>
            <person name="Araujo L.C."/>
            <person name="Dias R.S."/>
            <person name="Sousa M.P."/>
            <person name="Paula S.O."/>
            <person name="Silva C."/>
        </authorList>
    </citation>
    <scope>NUCLEOTIDE SEQUENCE [LARGE SCALE GENOMIC DNA]</scope>
    <source>
        <strain evidence="1 2">P37SLT</strain>
    </source>
</reference>
<dbReference type="RefSeq" id="WP_144302787.1">
    <property type="nucleotide sequence ID" value="NZ_QMIE01000006.1"/>
</dbReference>
<evidence type="ECO:0000313" key="2">
    <source>
        <dbReference type="Proteomes" id="UP000448292"/>
    </source>
</evidence>
<organism evidence="1 2">
    <name type="scientific">Oceanidesulfovibrio indonesiensis</name>
    <dbReference type="NCBI Taxonomy" id="54767"/>
    <lineage>
        <taxon>Bacteria</taxon>
        <taxon>Pseudomonadati</taxon>
        <taxon>Thermodesulfobacteriota</taxon>
        <taxon>Desulfovibrionia</taxon>
        <taxon>Desulfovibrionales</taxon>
        <taxon>Desulfovibrionaceae</taxon>
        <taxon>Oceanidesulfovibrio</taxon>
    </lineage>
</organism>
<name>A0A7M3MF78_9BACT</name>
<dbReference type="OrthoDB" id="5421973at2"/>
<gene>
    <name evidence="1" type="ORF">DPQ33_08495</name>
</gene>
<sequence length="125" mass="13964">MVAVKQDVVDAFFMMWDLYPEPVMLIHANRDILAVNEAARGLGLDAGLKCHSLYPSDKPCPGCLADLALRSGESRRKAAYAPGQNKFLDGFWIPVAGEEDLYVHFGNDISDYVHPKFMQKKECNC</sequence>
<comment type="caution">
    <text evidence="1">The sequence shown here is derived from an EMBL/GenBank/DDBJ whole genome shotgun (WGS) entry which is preliminary data.</text>
</comment>
<evidence type="ECO:0000313" key="1">
    <source>
        <dbReference type="EMBL" id="TVM17669.1"/>
    </source>
</evidence>
<evidence type="ECO:0008006" key="3">
    <source>
        <dbReference type="Google" id="ProtNLM"/>
    </source>
</evidence>
<keyword evidence="2" id="KW-1185">Reference proteome</keyword>